<accession>A0ABT1NJF2</accession>
<reference evidence="4 5" key="1">
    <citation type="submission" date="2021-10" db="EMBL/GenBank/DDBJ databases">
        <title>Lutispora strain m25 sp. nov., a thermophilic, non-spore-forming bacterium isolated from a lab-scale methanogenic bioreactor digesting anaerobic sludge.</title>
        <authorList>
            <person name="El Houari A."/>
            <person name="Mcdonald J."/>
        </authorList>
    </citation>
    <scope>NUCLEOTIDE SEQUENCE [LARGE SCALE GENOMIC DNA]</scope>
    <source>
        <strain evidence="5">m25</strain>
    </source>
</reference>
<dbReference type="InterPro" id="IPR001119">
    <property type="entry name" value="SLH_dom"/>
</dbReference>
<gene>
    <name evidence="4" type="ORF">LJD61_12080</name>
</gene>
<evidence type="ECO:0000256" key="1">
    <source>
        <dbReference type="ARBA" id="ARBA00022737"/>
    </source>
</evidence>
<comment type="caution">
    <text evidence="4">The sequence shown here is derived from an EMBL/GenBank/DDBJ whole genome shotgun (WGS) entry which is preliminary data.</text>
</comment>
<keyword evidence="5" id="KW-1185">Reference proteome</keyword>
<dbReference type="RefSeq" id="WP_255227802.1">
    <property type="nucleotide sequence ID" value="NZ_JAJEKE010000010.1"/>
</dbReference>
<protein>
    <submittedName>
        <fullName evidence="4">S-layer homology domain-containing protein</fullName>
    </submittedName>
</protein>
<dbReference type="PROSITE" id="PS51272">
    <property type="entry name" value="SLH"/>
    <property type="match status" value="3"/>
</dbReference>
<name>A0ABT1NJF2_9FIRM</name>
<feature type="domain" description="SLH" evidence="3">
    <location>
        <begin position="1994"/>
        <end position="2052"/>
    </location>
</feature>
<sequence>MMKRIISVFLIVTLMLTFVPMEPVWAAWTEPKTVEIANQYIKVTVSRDNGGYVIATKDGDILKKSDDDMALTHRGANMDTSFTSFRIGDKDYIFGNDYGFLGQSTTAVTTAVDPMGAWVASTWSVKDVEIEQKITLVNSEISEQLGTAMISYTVKNKGTGSANVKSRVLIDTQLGDKDYGYYELPKQNLGQGYEYFEFERTWDSIADPTIRMPADYFVRDNPFASAIVGFGVNSVFEDQKPYKMTFAHWANIAATKFDYAPDLSLNFTNGINGTKTADSAAALYYDLGPVAGGGEKSFSTYYGVTANLKNKDNKILINTTAPSKLEFTDDSNTAYKGSEKDVGENIVRINTTITNPSDSKKMYDNLAVVVYALGFETQRQTDLGNWVEYDNSDPVYTDVISFEPGQNRTTYFDFKFTPDKNAQLGSFVTKVFDMDEDVNELGSYAEEYCLGTTENFIVLPGTDPDLPAITLAEIGPKILYNDDTRYLTVTGQGMSFFRSDLLNKIELRGENGKTHEVPIGNLTYEQGDRPKSVTMQISGYMEPGPYELHFLWKTDTGETALQGVPTDFTSSAMFVHMSGDPKYRNDQYGVVTVQRDEGNKYKVVPYKNESAFSAAGVNADDLLLSFRGDILQDRENKNFYRMLGKNKNININHMLNYYGSDLTIEQKNDGTAEVLMDGKITTIGANTTVRDGTAAFRLKAGTEYIVPLYNARGEIKSGDSIALGQDYIELKWDNAFDTLRTIGGFLIDLKYGVLGKIQNSDGSTYDIISFGGGLDLGFLTPGGAAKARQNKKGGDSWTRETVVDEDDDPDGFGFGLNFDDETGDITAQTKEVDAPPKNSKPSRVEAGAAIHDILYGGKSPGYIGINMDAHVSLPQLVSFLPNKIEADLGINTIGGYQVGFDGKVKTATMEMQLSLVIKSNPSGAPIPDKLYFTIGGFEPGFNVDGAGVLWITGGGGGFDKLYDTIYGKDGIPPLTLLLHVEFDVTKILSGSADLELSLRSISISFDDLSLKKLKDAKFIDGGLAAIGWYPNFSLNLRAGVTYMQILKGSMQITAGAGGDTKAFFEFVLRVSLTLPKIIPVVGGMQIASAELGGGTEKVWGTIILLEIVKVGFVYYWGGDVEFTAGNVGGGESMGLAPSGQPIMFADAGERRSFALYKAMTAPREVGADPETGESQFVSVGSNLSFVAGSKVAADFADMAAQAMQPAGRMRALAATPTQIYANEQRTSHLVQFGDADDYILTVSRADGEELTGDYLQEHMTVKQNGSLYPLKYYTAPGAGATDTEKENALKTANVNIAGGVAYIVIPHTDLTINKNFLIEFNDNKAYDVGAIYVDPISELKTCGSSLSGNSLTVNWTGENISDTAKIIVSISDIEGQDGVILNTVDIFAKYTGDKGEAVLNIPSEMAGGKYYVTLTLSDEEKCFEKYEAGSVNVTNSKAPGAPISVVLSNAGNDKLKADITPADPGDAKLKGYFIDVYEDGTLVDAGLYFDKDDDILIGGRYDVPVMDGEGKPTGQSVTVGYTPRKRYSIKARAGNIEDPDPDIDGDEIYHCSSYVNSEAVALKGATPPKLTIAYDRAAGNALITSDVAITGELYINGDIEDGKWYKFDTPATRMAQPLSLPDGEHSLEFHAVDGDGDHAIVQQIVNIDTTPPSFMLEAPLSGNTFSGNTILVRGTADHDAVYTFKLNGEAVIPIEKDNIFKDGLLSCTLPLGSAANSSKAALEITAADAAGNAETKLVELTNAKLADINSIAIYKEASPAANGQISLNEAERAELRLMGFIKGGTTIDITDSPASRLEVFGGSSASLEGNLVTAKAEGQTLLRAQYDLGGGRMLQDGVVIAVAESAYGVSLSESGTYTFAGRKEGYGSTAYREVIVANIGSQSTGELAVSLSGRNGSSFALAGTPISNIDKGGTGRFSIKPKDNLPAGTYEATVTVSGSSGITASFNVSFTVSPKDTSGGDDKDDGGGSKGSADAGKAAKEDKTPSPLTPEAKWENPFADIKESDWFYSYVEYVCSEGLFNGTTESTFSPAMPMTRSMLATVLWRMDGSPKPQGKTFFADLQDGWYKDAVLWASENNIVSGYGGGLFGPDDNITREQMAVMLYRYSQYKGYDVTAGADLSGYIDAEDISGWALAAMKWANDRGLITGRSDKELASKAKAGRAEIAAILYRFMTRYMEK</sequence>
<evidence type="ECO:0000313" key="4">
    <source>
        <dbReference type="EMBL" id="MCQ1530283.1"/>
    </source>
</evidence>
<evidence type="ECO:0000313" key="5">
    <source>
        <dbReference type="Proteomes" id="UP001651880"/>
    </source>
</evidence>
<feature type="compositionally biased region" description="Basic and acidic residues" evidence="2">
    <location>
        <begin position="1958"/>
        <end position="1967"/>
    </location>
</feature>
<organism evidence="4 5">
    <name type="scientific">Lutispora saccharofermentans</name>
    <dbReference type="NCBI Taxonomy" id="3024236"/>
    <lineage>
        <taxon>Bacteria</taxon>
        <taxon>Bacillati</taxon>
        <taxon>Bacillota</taxon>
        <taxon>Clostridia</taxon>
        <taxon>Lutisporales</taxon>
        <taxon>Lutisporaceae</taxon>
        <taxon>Lutispora</taxon>
    </lineage>
</organism>
<dbReference type="InterPro" id="IPR051465">
    <property type="entry name" value="Cell_Envelope_Struct_Comp"/>
</dbReference>
<dbReference type="EMBL" id="JAJEKE010000010">
    <property type="protein sequence ID" value="MCQ1530283.1"/>
    <property type="molecule type" value="Genomic_DNA"/>
</dbReference>
<keyword evidence="1" id="KW-0677">Repeat</keyword>
<dbReference type="PANTHER" id="PTHR43308">
    <property type="entry name" value="OUTER MEMBRANE PROTEIN ALPHA-RELATED"/>
    <property type="match status" value="1"/>
</dbReference>
<feature type="domain" description="SLH" evidence="3">
    <location>
        <begin position="2119"/>
        <end position="2178"/>
    </location>
</feature>
<dbReference type="InterPro" id="IPR013783">
    <property type="entry name" value="Ig-like_fold"/>
</dbReference>
<evidence type="ECO:0000259" key="3">
    <source>
        <dbReference type="PROSITE" id="PS51272"/>
    </source>
</evidence>
<feature type="region of interest" description="Disordered" evidence="2">
    <location>
        <begin position="1953"/>
        <end position="1995"/>
    </location>
</feature>
<dbReference type="Gene3D" id="2.60.40.10">
    <property type="entry name" value="Immunoglobulins"/>
    <property type="match status" value="1"/>
</dbReference>
<feature type="domain" description="SLH" evidence="3">
    <location>
        <begin position="2053"/>
        <end position="2116"/>
    </location>
</feature>
<proteinExistence type="predicted"/>
<dbReference type="PANTHER" id="PTHR43308:SF1">
    <property type="entry name" value="OUTER MEMBRANE PROTEIN ALPHA"/>
    <property type="match status" value="1"/>
</dbReference>
<evidence type="ECO:0000256" key="2">
    <source>
        <dbReference type="SAM" id="MobiDB-lite"/>
    </source>
</evidence>
<dbReference type="Pfam" id="PF00395">
    <property type="entry name" value="SLH"/>
    <property type="match status" value="2"/>
</dbReference>
<dbReference type="Proteomes" id="UP001651880">
    <property type="component" value="Unassembled WGS sequence"/>
</dbReference>